<dbReference type="NCBIfam" id="NF040570">
    <property type="entry name" value="guided_TnpB"/>
    <property type="match status" value="1"/>
</dbReference>
<organism evidence="4 5">
    <name type="scientific">Pyrobaculum islandicum (strain DSM 4184 / JCM 9189 / GEO3)</name>
    <dbReference type="NCBI Taxonomy" id="384616"/>
    <lineage>
        <taxon>Archaea</taxon>
        <taxon>Thermoproteota</taxon>
        <taxon>Thermoprotei</taxon>
        <taxon>Thermoproteales</taxon>
        <taxon>Thermoproteaceae</taxon>
        <taxon>Pyrobaculum</taxon>
    </lineage>
</organism>
<dbReference type="GeneID" id="4617453"/>
<dbReference type="PANTHER" id="PTHR30405:SF23">
    <property type="entry name" value="TRANSPOSASE-RELATED"/>
    <property type="match status" value="1"/>
</dbReference>
<dbReference type="InterPro" id="IPR051399">
    <property type="entry name" value="RNA-guided_DNA_endo/Transpos"/>
</dbReference>
<name>A1RVS2_PYRIL</name>
<evidence type="ECO:0000259" key="3">
    <source>
        <dbReference type="Pfam" id="PF07282"/>
    </source>
</evidence>
<dbReference type="EMBL" id="CP000504">
    <property type="protein sequence ID" value="ABL89054.1"/>
    <property type="molecule type" value="Genomic_DNA"/>
</dbReference>
<protein>
    <submittedName>
        <fullName evidence="4">Transposase, IS605 OrfB family</fullName>
    </submittedName>
</protein>
<proteinExistence type="predicted"/>
<dbReference type="KEGG" id="pis:Pisl_1907"/>
<keyword evidence="1" id="KW-0238">DNA-binding</keyword>
<feature type="region of interest" description="Disordered" evidence="2">
    <location>
        <begin position="1"/>
        <end position="33"/>
    </location>
</feature>
<dbReference type="Proteomes" id="UP000002595">
    <property type="component" value="Chromosome"/>
</dbReference>
<feature type="compositionally biased region" description="Basic and acidic residues" evidence="2">
    <location>
        <begin position="1"/>
        <end position="10"/>
    </location>
</feature>
<dbReference type="PANTHER" id="PTHR30405">
    <property type="entry name" value="TRANSPOSASE"/>
    <property type="match status" value="1"/>
</dbReference>
<gene>
    <name evidence="4" type="ordered locus">Pisl_1907</name>
</gene>
<keyword evidence="5" id="KW-1185">Reference proteome</keyword>
<dbReference type="GO" id="GO:0003677">
    <property type="term" value="F:DNA binding"/>
    <property type="evidence" value="ECO:0007669"/>
    <property type="project" value="UniProtKB-KW"/>
</dbReference>
<feature type="compositionally biased region" description="Basic and acidic residues" evidence="2">
    <location>
        <begin position="22"/>
        <end position="33"/>
    </location>
</feature>
<dbReference type="NCBIfam" id="TIGR01766">
    <property type="entry name" value="IS200/IS605 family accessory protein TnpB-like domain"/>
    <property type="match status" value="1"/>
</dbReference>
<reference evidence="4" key="1">
    <citation type="submission" date="2006-12" db="EMBL/GenBank/DDBJ databases">
        <title>Complete sequence of Pyrobaculum islandicum DSM 4184.</title>
        <authorList>
            <person name="Copeland A."/>
            <person name="Lucas S."/>
            <person name="Lapidus A."/>
            <person name="Barry K."/>
            <person name="Detter J.C."/>
            <person name="Glavina del Rio T."/>
            <person name="Dalin E."/>
            <person name="Tice H."/>
            <person name="Pitluck S."/>
            <person name="Meincke L."/>
            <person name="Brettin T."/>
            <person name="Bruce D."/>
            <person name="Han C."/>
            <person name="Tapia R."/>
            <person name="Gilna P."/>
            <person name="Schmutz J."/>
            <person name="Larimer F."/>
            <person name="Land M."/>
            <person name="Hauser L."/>
            <person name="Kyrpides N."/>
            <person name="Mikhailova N."/>
            <person name="Cozen A.E."/>
            <person name="Fitz-Gibbon S.T."/>
            <person name="House C.H."/>
            <person name="Saltikov C."/>
            <person name="Lowe T."/>
            <person name="Richardson P."/>
        </authorList>
    </citation>
    <scope>NUCLEOTIDE SEQUENCE [LARGE SCALE GENOMIC DNA]</scope>
    <source>
        <strain evidence="4">DSM 4184</strain>
    </source>
</reference>
<evidence type="ECO:0000313" key="4">
    <source>
        <dbReference type="EMBL" id="ABL89054.1"/>
    </source>
</evidence>
<dbReference type="HOGENOM" id="CLU_032903_17_0_2"/>
<evidence type="ECO:0000256" key="2">
    <source>
        <dbReference type="SAM" id="MobiDB-lite"/>
    </source>
</evidence>
<evidence type="ECO:0000256" key="1">
    <source>
        <dbReference type="ARBA" id="ARBA00023125"/>
    </source>
</evidence>
<sequence length="433" mass="49758">MEAGDIEKGSGQRRRSRRRNKSNAEKKDEKKDVLTHAVAVPSPRLSWRKFNALKELEERYKEFVVEFVEYGFKRGVTGQVSLRKALYSELRGRYPDLPSHYVYTAAQDAATRVKSFMALKREGKAKTEKPEIRRISIWLDDRLWKPEGYTAIRVSTHRGRITIPLWPTKQFWKHLNGGWRLKSQPRLKLDEKRRAVYVYFVFEKVVEERPAKGIIAVDLNENNVAVKAGGRVYILETGIRDITLGYHSRREVMQSLKGNRYTSRALKKNELNKKSDIRRKAANFVVREAERLGAAIAVENLPKEVPKNMISRVDDPVLRDRIYKAGFRSMLREIIRKARERGIPVVKVNPRRTSSTCPRCGGGLARGSAPRLLRCPHCGREWGRDVAAVINTERRALEEGRVPPGPMPDDPTPEVSWIPMKAWARRKSLGITA</sequence>
<feature type="compositionally biased region" description="Basic residues" evidence="2">
    <location>
        <begin position="11"/>
        <end position="21"/>
    </location>
</feature>
<feature type="domain" description="Cas12f1-like TNB" evidence="3">
    <location>
        <begin position="327"/>
        <end position="391"/>
    </location>
</feature>
<dbReference type="Pfam" id="PF07282">
    <property type="entry name" value="Cas12f1-like_TNB"/>
    <property type="match status" value="1"/>
</dbReference>
<dbReference type="InterPro" id="IPR010095">
    <property type="entry name" value="Cas12f1-like_TNB"/>
</dbReference>
<dbReference type="AlphaFoldDB" id="A1RVS2"/>
<dbReference type="STRING" id="384616.Pisl_1907"/>
<accession>A1RVS2</accession>
<evidence type="ECO:0000313" key="5">
    <source>
        <dbReference type="Proteomes" id="UP000002595"/>
    </source>
</evidence>
<dbReference type="RefSeq" id="WP_011763629.1">
    <property type="nucleotide sequence ID" value="NC_008701.1"/>
</dbReference>
<dbReference type="eggNOG" id="arCOG00679">
    <property type="taxonomic scope" value="Archaea"/>
</dbReference>